<organism evidence="13 14">
    <name type="scientific">Lottia gigantea</name>
    <name type="common">Giant owl limpet</name>
    <dbReference type="NCBI Taxonomy" id="225164"/>
    <lineage>
        <taxon>Eukaryota</taxon>
        <taxon>Metazoa</taxon>
        <taxon>Spiralia</taxon>
        <taxon>Lophotrochozoa</taxon>
        <taxon>Mollusca</taxon>
        <taxon>Gastropoda</taxon>
        <taxon>Patellogastropoda</taxon>
        <taxon>Lottioidea</taxon>
        <taxon>Lottiidae</taxon>
        <taxon>Lottia</taxon>
    </lineage>
</organism>
<comment type="pathway">
    <text evidence="1">Porphyrin-containing compound metabolism; protoporphyrin-IX biosynthesis; coproporphyrinogen-III from 5-aminolevulinate: step 3/4.</text>
</comment>
<dbReference type="GO" id="GO:0006785">
    <property type="term" value="P:heme B biosynthetic process"/>
    <property type="evidence" value="ECO:0007669"/>
    <property type="project" value="UniProtKB-ARBA"/>
</dbReference>
<dbReference type="CTD" id="20248707"/>
<sequence length="270" mass="29913">MSMDSGGKFENTGSVRDVNKKLVFLFKAPKDEGEDKFVKILSDAGFIVVSLPVLSFNFINTDLLSQYLENLQKYSALILTSTRGVEAVSFALNNCSKLCDISHISCYVVGKTTGEAASKLGLKCKGEDSGNAEELLKIIVADLKGTSQPVLYPCANIRRDTISTTLQQHGIQYEEIIVYETVKNQNIDQLVEEAVQKQGCPEYIVYFSPSGVKYTQSVFQNKLLYTHQSKFIAIGPTTEKELKSQGFTIFGVAEKPEPEALLEILHETLF</sequence>
<evidence type="ECO:0000256" key="8">
    <source>
        <dbReference type="ARBA" id="ARBA00032649"/>
    </source>
</evidence>
<dbReference type="HOGENOM" id="CLU_051874_1_0_1"/>
<name>V4C5Y1_LOTGI</name>
<dbReference type="GeneID" id="20248707"/>
<dbReference type="PANTHER" id="PTHR12390:SF0">
    <property type="entry name" value="UROPORPHYRINOGEN-III SYNTHASE"/>
    <property type="match status" value="1"/>
</dbReference>
<keyword evidence="5" id="KW-0456">Lyase</keyword>
<dbReference type="CDD" id="cd06578">
    <property type="entry name" value="HemD"/>
    <property type="match status" value="1"/>
</dbReference>
<keyword evidence="14" id="KW-1185">Reference proteome</keyword>
<evidence type="ECO:0000259" key="12">
    <source>
        <dbReference type="Pfam" id="PF02602"/>
    </source>
</evidence>
<dbReference type="FunFam" id="3.40.50.10090:FF:000003">
    <property type="entry name" value="uroporphyrinogen-III synthase"/>
    <property type="match status" value="1"/>
</dbReference>
<dbReference type="GO" id="GO:0005829">
    <property type="term" value="C:cytosol"/>
    <property type="evidence" value="ECO:0007669"/>
    <property type="project" value="TreeGrafter"/>
</dbReference>
<evidence type="ECO:0000256" key="10">
    <source>
        <dbReference type="ARBA" id="ARBA00048617"/>
    </source>
</evidence>
<evidence type="ECO:0000256" key="4">
    <source>
        <dbReference type="ARBA" id="ARBA00023133"/>
    </source>
</evidence>
<comment type="similarity">
    <text evidence="2">Belongs to the uroporphyrinogen-III synthase family.</text>
</comment>
<evidence type="ECO:0000256" key="1">
    <source>
        <dbReference type="ARBA" id="ARBA00004772"/>
    </source>
</evidence>
<dbReference type="AlphaFoldDB" id="V4C5Y1"/>
<comment type="catalytic activity">
    <reaction evidence="10">
        <text>hydroxymethylbilane = uroporphyrinogen III + H2O</text>
        <dbReference type="Rhea" id="RHEA:18965"/>
        <dbReference type="ChEBI" id="CHEBI:15377"/>
        <dbReference type="ChEBI" id="CHEBI:57308"/>
        <dbReference type="ChEBI" id="CHEBI:57845"/>
        <dbReference type="EC" id="4.2.1.75"/>
    </reaction>
</comment>
<dbReference type="SUPFAM" id="SSF69618">
    <property type="entry name" value="HemD-like"/>
    <property type="match status" value="1"/>
</dbReference>
<proteinExistence type="inferred from homology"/>
<evidence type="ECO:0000256" key="6">
    <source>
        <dbReference type="ARBA" id="ARBA00023244"/>
    </source>
</evidence>
<feature type="domain" description="Tetrapyrrole biosynthesis uroporphyrinogen III synthase" evidence="12">
    <location>
        <begin position="36"/>
        <end position="263"/>
    </location>
</feature>
<dbReference type="PANTHER" id="PTHR12390">
    <property type="entry name" value="UROPORPHYRINOGEN III SYNTHASE"/>
    <property type="match status" value="1"/>
</dbReference>
<dbReference type="EC" id="4.2.1.75" evidence="3"/>
<dbReference type="OrthoDB" id="5595751at2759"/>
<comment type="function">
    <text evidence="11">Catalyzes cyclization of the linear tetrapyrrole, hydroxymethylbilane, to the macrocyclic uroporphyrinogen III, the branch point for the various sub-pathways leading to the wide diversity of porphyrins. Porphyrins act as cofactors for a multitude of enzymes that perform a variety of processes within the cell such as methionine synthesis (vitamin B12) or oxygen transport (heme).</text>
</comment>
<dbReference type="Pfam" id="PF02602">
    <property type="entry name" value="HEM4"/>
    <property type="match status" value="1"/>
</dbReference>
<evidence type="ECO:0000256" key="11">
    <source>
        <dbReference type="ARBA" id="ARBA00060039"/>
    </source>
</evidence>
<dbReference type="OMA" id="IHGADTG"/>
<keyword evidence="6" id="KW-0627">Porphyrin biosynthesis</keyword>
<evidence type="ECO:0000256" key="9">
    <source>
        <dbReference type="ARBA" id="ARBA00040167"/>
    </source>
</evidence>
<dbReference type="Gene3D" id="3.40.50.10090">
    <property type="match status" value="2"/>
</dbReference>
<dbReference type="GO" id="GO:0006782">
    <property type="term" value="P:protoporphyrinogen IX biosynthetic process"/>
    <property type="evidence" value="ECO:0007669"/>
    <property type="project" value="UniProtKB-UniPathway"/>
</dbReference>
<dbReference type="RefSeq" id="XP_009052508.1">
    <property type="nucleotide sequence ID" value="XM_009054260.1"/>
</dbReference>
<evidence type="ECO:0000256" key="5">
    <source>
        <dbReference type="ARBA" id="ARBA00023239"/>
    </source>
</evidence>
<dbReference type="Proteomes" id="UP000030746">
    <property type="component" value="Unassembled WGS sequence"/>
</dbReference>
<accession>V4C5Y1</accession>
<dbReference type="GO" id="GO:0006780">
    <property type="term" value="P:uroporphyrinogen III biosynthetic process"/>
    <property type="evidence" value="ECO:0007669"/>
    <property type="project" value="InterPro"/>
</dbReference>
<dbReference type="STRING" id="225164.V4C5Y1"/>
<dbReference type="InterPro" id="IPR036108">
    <property type="entry name" value="4pyrrol_syn_uPrphyn_synt_sf"/>
</dbReference>
<protein>
    <recommendedName>
        <fullName evidence="9">Uroporphyrinogen-III synthase</fullName>
        <ecNumber evidence="3">4.2.1.75</ecNumber>
    </recommendedName>
    <alternativeName>
        <fullName evidence="8">Hydroxymethylbilane hydrolyase [cyclizing]</fullName>
    </alternativeName>
    <alternativeName>
        <fullName evidence="7">Uroporphyrinogen-III cosynthase</fullName>
    </alternativeName>
</protein>
<evidence type="ECO:0000256" key="7">
    <source>
        <dbReference type="ARBA" id="ARBA00031702"/>
    </source>
</evidence>
<evidence type="ECO:0000256" key="2">
    <source>
        <dbReference type="ARBA" id="ARBA00008133"/>
    </source>
</evidence>
<dbReference type="GO" id="GO:0004852">
    <property type="term" value="F:uroporphyrinogen-III synthase activity"/>
    <property type="evidence" value="ECO:0007669"/>
    <property type="project" value="UniProtKB-EC"/>
</dbReference>
<dbReference type="InterPro" id="IPR003754">
    <property type="entry name" value="4pyrrol_synth_uPrphyn_synth"/>
</dbReference>
<reference evidence="13 14" key="1">
    <citation type="journal article" date="2013" name="Nature">
        <title>Insights into bilaterian evolution from three spiralian genomes.</title>
        <authorList>
            <person name="Simakov O."/>
            <person name="Marletaz F."/>
            <person name="Cho S.J."/>
            <person name="Edsinger-Gonzales E."/>
            <person name="Havlak P."/>
            <person name="Hellsten U."/>
            <person name="Kuo D.H."/>
            <person name="Larsson T."/>
            <person name="Lv J."/>
            <person name="Arendt D."/>
            <person name="Savage R."/>
            <person name="Osoegawa K."/>
            <person name="de Jong P."/>
            <person name="Grimwood J."/>
            <person name="Chapman J.A."/>
            <person name="Shapiro H."/>
            <person name="Aerts A."/>
            <person name="Otillar R.P."/>
            <person name="Terry A.Y."/>
            <person name="Boore J.L."/>
            <person name="Grigoriev I.V."/>
            <person name="Lindberg D.R."/>
            <person name="Seaver E.C."/>
            <person name="Weisblat D.A."/>
            <person name="Putnam N.H."/>
            <person name="Rokhsar D.S."/>
        </authorList>
    </citation>
    <scope>NUCLEOTIDE SEQUENCE [LARGE SCALE GENOMIC DNA]</scope>
</reference>
<evidence type="ECO:0000313" key="13">
    <source>
        <dbReference type="EMBL" id="ESO97024.1"/>
    </source>
</evidence>
<evidence type="ECO:0000256" key="3">
    <source>
        <dbReference type="ARBA" id="ARBA00013109"/>
    </source>
</evidence>
<dbReference type="UniPathway" id="UPA00251">
    <property type="reaction ID" value="UER00320"/>
</dbReference>
<dbReference type="InterPro" id="IPR039793">
    <property type="entry name" value="UROS/Hem4"/>
</dbReference>
<dbReference type="EMBL" id="KB201362">
    <property type="protein sequence ID" value="ESO97024.1"/>
    <property type="molecule type" value="Genomic_DNA"/>
</dbReference>
<gene>
    <name evidence="13" type="ORF">LOTGIDRAFT_231769</name>
</gene>
<keyword evidence="4" id="KW-0350">Heme biosynthesis</keyword>
<dbReference type="KEGG" id="lgi:LOTGIDRAFT_231769"/>
<evidence type="ECO:0000313" key="14">
    <source>
        <dbReference type="Proteomes" id="UP000030746"/>
    </source>
</evidence>